<dbReference type="SUPFAM" id="SSF52540">
    <property type="entry name" value="P-loop containing nucleoside triphosphate hydrolases"/>
    <property type="match status" value="1"/>
</dbReference>
<name>A0A173TCL4_9FIRM</name>
<dbReference type="OrthoDB" id="87655at2"/>
<keyword evidence="1" id="KW-0812">Transmembrane</keyword>
<organism evidence="2 3">
    <name type="scientific">Roseburia intestinalis</name>
    <dbReference type="NCBI Taxonomy" id="166486"/>
    <lineage>
        <taxon>Bacteria</taxon>
        <taxon>Bacillati</taxon>
        <taxon>Bacillota</taxon>
        <taxon>Clostridia</taxon>
        <taxon>Lachnospirales</taxon>
        <taxon>Lachnospiraceae</taxon>
        <taxon>Roseburia</taxon>
    </lineage>
</organism>
<dbReference type="GO" id="GO:0016301">
    <property type="term" value="F:kinase activity"/>
    <property type="evidence" value="ECO:0007669"/>
    <property type="project" value="UniProtKB-KW"/>
</dbReference>
<protein>
    <submittedName>
        <fullName evidence="2">Cytidylate kinase</fullName>
    </submittedName>
</protein>
<feature type="transmembrane region" description="Helical" evidence="1">
    <location>
        <begin position="80"/>
        <end position="99"/>
    </location>
</feature>
<accession>A0A173TCL4</accession>
<dbReference type="STRING" id="166486.ERS852572_01403"/>
<feature type="transmembrane region" description="Helical" evidence="1">
    <location>
        <begin position="49"/>
        <end position="68"/>
    </location>
</feature>
<dbReference type="PaxDb" id="166486-ERS852572_01403"/>
<proteinExistence type="predicted"/>
<gene>
    <name evidence="2" type="ORF">ERS852572_01403</name>
</gene>
<feature type="transmembrane region" description="Helical" evidence="1">
    <location>
        <begin position="7"/>
        <end position="29"/>
    </location>
</feature>
<feature type="transmembrane region" description="Helical" evidence="1">
    <location>
        <begin position="105"/>
        <end position="125"/>
    </location>
</feature>
<dbReference type="InterPro" id="IPR027417">
    <property type="entry name" value="P-loop_NTPase"/>
</dbReference>
<dbReference type="Proteomes" id="UP000095350">
    <property type="component" value="Unassembled WGS sequence"/>
</dbReference>
<keyword evidence="1" id="KW-1133">Transmembrane helix</keyword>
<dbReference type="EMBL" id="CYXZ01000009">
    <property type="protein sequence ID" value="CUM98958.1"/>
    <property type="molecule type" value="Genomic_DNA"/>
</dbReference>
<dbReference type="PANTHER" id="PTHR40078">
    <property type="entry name" value="INTEGRAL MEMBRANE PROTEIN-RELATED"/>
    <property type="match status" value="1"/>
</dbReference>
<keyword evidence="2" id="KW-0808">Transferase</keyword>
<dbReference type="Pfam" id="PF13189">
    <property type="entry name" value="Cytidylate_kin2"/>
    <property type="match status" value="1"/>
</dbReference>
<dbReference type="AlphaFoldDB" id="A0A173TCL4"/>
<evidence type="ECO:0000313" key="3">
    <source>
        <dbReference type="Proteomes" id="UP000095350"/>
    </source>
</evidence>
<dbReference type="PANTHER" id="PTHR40078:SF1">
    <property type="entry name" value="INTEGRAL MEMBRANE PROTEIN"/>
    <property type="match status" value="1"/>
</dbReference>
<dbReference type="Gene3D" id="3.40.50.300">
    <property type="entry name" value="P-loop containing nucleotide triphosphate hydrolases"/>
    <property type="match status" value="1"/>
</dbReference>
<evidence type="ECO:0000313" key="2">
    <source>
        <dbReference type="EMBL" id="CUM98958.1"/>
    </source>
</evidence>
<keyword evidence="1" id="KW-0472">Membrane</keyword>
<dbReference type="Pfam" id="PF19700">
    <property type="entry name" value="DUF6198"/>
    <property type="match status" value="1"/>
</dbReference>
<sequence length="428" mass="48558">MNKLKRYLLFLVGLFINALGVSLITKASLGTSPISSIPYVLSLNFKFTLGNFTIFFSIFLILLQILILRKNFKLENILQIPVSIAFGYFIDLTMYLFFWVDPKNYLVKVIALLVGCAILGFGVYLEVLADVVMLPGESFVRAIVQTWKTNFGTTKIIFDISMAVIAAALSFLFSGQLNGVREGTIIAALLVGFIARVLGKKLEFIKPVLFPEEYETKREVSEKIQNGGKQYRKNIIVIGRQYGSGGHDIGMALAEKLGFSFYDQEIIKMAAGTTGYTQDFISKKEESMTNSLLYDLVSQVYMYAQTNEEAPKDQIFEAEKKVIEELAQKGNCVIVGRCSDYILRNRTDCLKIYFSAPIESRVKRVMKRLNLSEKEAKQRIQREDKRRADNYRYYTGRIWGAAANFDITLNTELGMEYIENCVCEALNR</sequence>
<dbReference type="InterPro" id="IPR038750">
    <property type="entry name" value="YczE/YyaS-like"/>
</dbReference>
<feature type="transmembrane region" description="Helical" evidence="1">
    <location>
        <begin position="156"/>
        <end position="177"/>
    </location>
</feature>
<dbReference type="RefSeq" id="WP_055193960.1">
    <property type="nucleotide sequence ID" value="NZ_CABIYH010000009.1"/>
</dbReference>
<reference evidence="2 3" key="1">
    <citation type="submission" date="2015-09" db="EMBL/GenBank/DDBJ databases">
        <authorList>
            <consortium name="Pathogen Informatics"/>
        </authorList>
    </citation>
    <scope>NUCLEOTIDE SEQUENCE [LARGE SCALE GENOMIC DNA]</scope>
    <source>
        <strain evidence="2 3">2789STDY5834960</strain>
    </source>
</reference>
<evidence type="ECO:0000256" key="1">
    <source>
        <dbReference type="SAM" id="Phobius"/>
    </source>
</evidence>
<keyword evidence="2" id="KW-0418">Kinase</keyword>